<reference evidence="1" key="1">
    <citation type="submission" date="2023-05" db="EMBL/GenBank/DDBJ databases">
        <authorList>
            <person name="Zhang X."/>
        </authorList>
    </citation>
    <scope>NUCLEOTIDE SEQUENCE</scope>
    <source>
        <strain evidence="1">BD1B2-1</strain>
    </source>
</reference>
<dbReference type="Proteomes" id="UP001232063">
    <property type="component" value="Unassembled WGS sequence"/>
</dbReference>
<evidence type="ECO:0000313" key="2">
    <source>
        <dbReference type="Proteomes" id="UP001232063"/>
    </source>
</evidence>
<dbReference type="RefSeq" id="WP_314508969.1">
    <property type="nucleotide sequence ID" value="NZ_JASJOU010000001.1"/>
</dbReference>
<protein>
    <submittedName>
        <fullName evidence="1">Uncharacterized protein</fullName>
    </submittedName>
</protein>
<comment type="caution">
    <text evidence="1">The sequence shown here is derived from an EMBL/GenBank/DDBJ whole genome shotgun (WGS) entry which is preliminary data.</text>
</comment>
<evidence type="ECO:0000313" key="1">
    <source>
        <dbReference type="EMBL" id="MDJ1499450.1"/>
    </source>
</evidence>
<gene>
    <name evidence="1" type="ORF">QNI22_02270</name>
</gene>
<organism evidence="1 2">
    <name type="scientific">Xanthocytophaga agilis</name>
    <dbReference type="NCBI Taxonomy" id="3048010"/>
    <lineage>
        <taxon>Bacteria</taxon>
        <taxon>Pseudomonadati</taxon>
        <taxon>Bacteroidota</taxon>
        <taxon>Cytophagia</taxon>
        <taxon>Cytophagales</taxon>
        <taxon>Rhodocytophagaceae</taxon>
        <taxon>Xanthocytophaga</taxon>
    </lineage>
</organism>
<dbReference type="AlphaFoldDB" id="A0AAE3R101"/>
<proteinExistence type="predicted"/>
<sequence>MHKQIEYTFVGDTELLRLVKSEWKGYCITSVADIEYWIKKTYQKPDTNSEITATFIIDLEYNLVIHDRHSEHVVCAAGENVLSAGEITFVLLKNKTYFISQITNQSTGYCPSPKSWDMVKCALEKIRIPFPDFFTTAFEFRICGSCGWINVIKDNYFVCINNECQNQLPPNEN</sequence>
<keyword evidence="2" id="KW-1185">Reference proteome</keyword>
<name>A0AAE3R101_9BACT</name>
<accession>A0AAE3R101</accession>
<dbReference type="EMBL" id="JASJOU010000001">
    <property type="protein sequence ID" value="MDJ1499450.1"/>
    <property type="molecule type" value="Genomic_DNA"/>
</dbReference>